<accession>A0A932HY64</accession>
<keyword evidence="1" id="KW-0732">Signal</keyword>
<dbReference type="Proteomes" id="UP000782312">
    <property type="component" value="Unassembled WGS sequence"/>
</dbReference>
<comment type="caution">
    <text evidence="2">The sequence shown here is derived from an EMBL/GenBank/DDBJ whole genome shotgun (WGS) entry which is preliminary data.</text>
</comment>
<dbReference type="EMBL" id="JACPUR010000019">
    <property type="protein sequence ID" value="MBI3127771.1"/>
    <property type="molecule type" value="Genomic_DNA"/>
</dbReference>
<name>A0A932HY64_UNCTE</name>
<gene>
    <name evidence="2" type="ORF">HYZ11_09225</name>
</gene>
<sequence>MRLPGRLLPAARLASAAILAALLLPSPLWADGIDLEPEPSYGDVLLLYGKGLGARAPLWRCEPARKVVCEKEGCAEGKDRTWVSLDFPRGAYRRCDRKGCETLAMTHRVSGIYTLIEPKEGGGFLRAVNDGSEYVEAWGEKTGAALAFGACVPAGSPLAP</sequence>
<evidence type="ECO:0000256" key="1">
    <source>
        <dbReference type="SAM" id="SignalP"/>
    </source>
</evidence>
<protein>
    <submittedName>
        <fullName evidence="2">Uncharacterized protein</fullName>
    </submittedName>
</protein>
<proteinExistence type="predicted"/>
<dbReference type="AlphaFoldDB" id="A0A932HY64"/>
<evidence type="ECO:0000313" key="3">
    <source>
        <dbReference type="Proteomes" id="UP000782312"/>
    </source>
</evidence>
<evidence type="ECO:0000313" key="2">
    <source>
        <dbReference type="EMBL" id="MBI3127771.1"/>
    </source>
</evidence>
<reference evidence="2" key="1">
    <citation type="submission" date="2020-07" db="EMBL/GenBank/DDBJ databases">
        <title>Huge and variable diversity of episymbiotic CPR bacteria and DPANN archaea in groundwater ecosystems.</title>
        <authorList>
            <person name="He C.Y."/>
            <person name="Keren R."/>
            <person name="Whittaker M."/>
            <person name="Farag I.F."/>
            <person name="Doudna J."/>
            <person name="Cate J.H.D."/>
            <person name="Banfield J.F."/>
        </authorList>
    </citation>
    <scope>NUCLEOTIDE SEQUENCE</scope>
    <source>
        <strain evidence="2">NC_groundwater_763_Ag_S-0.2um_68_21</strain>
    </source>
</reference>
<feature type="signal peptide" evidence="1">
    <location>
        <begin position="1"/>
        <end position="30"/>
    </location>
</feature>
<feature type="chain" id="PRO_5036886083" evidence="1">
    <location>
        <begin position="31"/>
        <end position="160"/>
    </location>
</feature>
<organism evidence="2 3">
    <name type="scientific">Tectimicrobiota bacterium</name>
    <dbReference type="NCBI Taxonomy" id="2528274"/>
    <lineage>
        <taxon>Bacteria</taxon>
        <taxon>Pseudomonadati</taxon>
        <taxon>Nitrospinota/Tectimicrobiota group</taxon>
        <taxon>Candidatus Tectimicrobiota</taxon>
    </lineage>
</organism>